<proteinExistence type="predicted"/>
<accession>A0AAE8SYY1</accession>
<evidence type="ECO:0000256" key="1">
    <source>
        <dbReference type="SAM" id="SignalP"/>
    </source>
</evidence>
<evidence type="ECO:0000313" key="2">
    <source>
        <dbReference type="EMBL" id="SPO06376.1"/>
    </source>
</evidence>
<feature type="chain" id="PRO_5042078478" evidence="1">
    <location>
        <begin position="21"/>
        <end position="161"/>
    </location>
</feature>
<reference evidence="2" key="1">
    <citation type="submission" date="2018-03" db="EMBL/GenBank/DDBJ databases">
        <authorList>
            <person name="Guldener U."/>
        </authorList>
    </citation>
    <scope>NUCLEOTIDE SEQUENCE</scope>
</reference>
<protein>
    <submittedName>
        <fullName evidence="2">Uncharacterized protein</fullName>
    </submittedName>
</protein>
<name>A0AAE8SYY1_9PEZI</name>
<comment type="caution">
    <text evidence="2">The sequence shown here is derived from an EMBL/GenBank/DDBJ whole genome shotgun (WGS) entry which is preliminary data.</text>
</comment>
<sequence>MARRLLAFSAVLLHATLTSGITVSPDLPEGLYAISLNSTADPVRIESRASHLYRRQANWKAKCGTRGRININDFTVAKENLQKACDGGETYQVQTAVLYTTGSAVAYFCNYNRPNRCSRAEYEAALLSLVQQCGIGNGGEVTSEPWSKGYGGDNVGVEICI</sequence>
<keyword evidence="3" id="KW-1185">Reference proteome</keyword>
<keyword evidence="1" id="KW-0732">Signal</keyword>
<dbReference type="EMBL" id="ONZQ02000015">
    <property type="protein sequence ID" value="SPO06376.1"/>
    <property type="molecule type" value="Genomic_DNA"/>
</dbReference>
<evidence type="ECO:0000313" key="3">
    <source>
        <dbReference type="Proteomes" id="UP001187682"/>
    </source>
</evidence>
<dbReference type="Proteomes" id="UP001187682">
    <property type="component" value="Unassembled WGS sequence"/>
</dbReference>
<organism evidence="2 3">
    <name type="scientific">Cephalotrichum gorgonifer</name>
    <dbReference type="NCBI Taxonomy" id="2041049"/>
    <lineage>
        <taxon>Eukaryota</taxon>
        <taxon>Fungi</taxon>
        <taxon>Dikarya</taxon>
        <taxon>Ascomycota</taxon>
        <taxon>Pezizomycotina</taxon>
        <taxon>Sordariomycetes</taxon>
        <taxon>Hypocreomycetidae</taxon>
        <taxon>Microascales</taxon>
        <taxon>Microascaceae</taxon>
        <taxon>Cephalotrichum</taxon>
    </lineage>
</organism>
<gene>
    <name evidence="2" type="ORF">DNG_09065</name>
</gene>
<dbReference type="AlphaFoldDB" id="A0AAE8SYY1"/>
<feature type="signal peptide" evidence="1">
    <location>
        <begin position="1"/>
        <end position="20"/>
    </location>
</feature>